<dbReference type="EMBL" id="JBHUOX010000038">
    <property type="protein sequence ID" value="MFD3003704.1"/>
    <property type="molecule type" value="Genomic_DNA"/>
</dbReference>
<proteinExistence type="predicted"/>
<reference evidence="7" key="1">
    <citation type="journal article" date="2019" name="Int. J. Syst. Evol. Microbiol.">
        <title>The Global Catalogue of Microorganisms (GCM) 10K type strain sequencing project: providing services to taxonomists for standard genome sequencing and annotation.</title>
        <authorList>
            <consortium name="The Broad Institute Genomics Platform"/>
            <consortium name="The Broad Institute Genome Sequencing Center for Infectious Disease"/>
            <person name="Wu L."/>
            <person name="Ma J."/>
        </authorList>
    </citation>
    <scope>NUCLEOTIDE SEQUENCE [LARGE SCALE GENOMIC DNA]</scope>
    <source>
        <strain evidence="7">KCTC 23984</strain>
    </source>
</reference>
<dbReference type="PANTHER" id="PTHR40980:SF4">
    <property type="entry name" value="TONB-DEPENDENT RECEPTOR-LIKE BETA-BARREL DOMAIN-CONTAINING PROTEIN"/>
    <property type="match status" value="1"/>
</dbReference>
<dbReference type="SUPFAM" id="SSF56935">
    <property type="entry name" value="Porins"/>
    <property type="match status" value="1"/>
</dbReference>
<feature type="signal peptide" evidence="4">
    <location>
        <begin position="1"/>
        <end position="19"/>
    </location>
</feature>
<keyword evidence="3" id="KW-0998">Cell outer membrane</keyword>
<keyword evidence="7" id="KW-1185">Reference proteome</keyword>
<dbReference type="SUPFAM" id="SSF49464">
    <property type="entry name" value="Carboxypeptidase regulatory domain-like"/>
    <property type="match status" value="1"/>
</dbReference>
<dbReference type="Pfam" id="PF13620">
    <property type="entry name" value="CarboxypepD_reg"/>
    <property type="match status" value="1"/>
</dbReference>
<sequence>MKSMRFFFAMLLLCGWNLAAYSQAVGTLTGSIKTDSNSPIGFANVVLVHAADTAFIAGMVADADGNFSISSPSEGKYILRVSALGYAGWASAAFEVGGPVFSKTFGFIVLTEDTKLLKEVTVQALRPAIVQQADRLVVNVEGTALAAGNTAFDVLSKAPGVFVDQDGNIRLNGKGGVQLMLDGKPTYLSAKDLRAMLQSMPAGNIKDLEIMANPSAKYDAEGASGIISINLKQNNADGINGSVYAGLQYNALAGDAAGGNLSVRKGKLSSFAMLDLVRRPNLRENEIKRVIHDPAAAFRFNQAGREEGHRLTPSLRVGGDYELNDRHSVGAVANLVTAREENTFGTQSVLHFGAIPDNMLITTVNNLQSELSSATFNFHYLGKLNTSGTTVSADFDYVKLTNDTGMEFINNYRQPGKGLSARSETLGSENPVSYNIYAAIADFVKPLHEAHKLELGTKISQVISDNDLRFFEGMGDDRMKDDNRSNHFVYKEDILAAYVNLSSKITNKWRMQGGLRAEQTFSSGNSLTLIERTSRNYLDFFPSLFLQQHVGEAYQISYQYSRRIDRPRYDDLYPFIFFLDPYTLAKGNPNLKPQYTDAFQMLHTLKSSYSVSLGYSNTKNYIAEIPEQNASDSTTLFQKRNVQSFKSVSATFVVPVRILPAWEMSNVLQVSYQHFSIEIKENLVENKQLYYLLQSNHNIQLPARVKLELNAAYQGPMAYGVYRVKPLGWLDIGFKRDFMNEKLEASLNLTDAFRSRHLRGEFSDSGNFNSFNQYRGSQSVRVQLRYSFNRGNKFDLNKRNTDLDELNRADK</sequence>
<dbReference type="InterPro" id="IPR008969">
    <property type="entry name" value="CarboxyPept-like_regulatory"/>
</dbReference>
<organism evidence="6 7">
    <name type="scientific">Pontibacter toksunensis</name>
    <dbReference type="NCBI Taxonomy" id="1332631"/>
    <lineage>
        <taxon>Bacteria</taxon>
        <taxon>Pseudomonadati</taxon>
        <taxon>Bacteroidota</taxon>
        <taxon>Cytophagia</taxon>
        <taxon>Cytophagales</taxon>
        <taxon>Hymenobacteraceae</taxon>
        <taxon>Pontibacter</taxon>
    </lineage>
</organism>
<gene>
    <name evidence="6" type="ORF">ACFS7Z_25335</name>
</gene>
<evidence type="ECO:0000256" key="2">
    <source>
        <dbReference type="ARBA" id="ARBA00023136"/>
    </source>
</evidence>
<evidence type="ECO:0000313" key="6">
    <source>
        <dbReference type="EMBL" id="MFD3003704.1"/>
    </source>
</evidence>
<evidence type="ECO:0000256" key="3">
    <source>
        <dbReference type="ARBA" id="ARBA00023237"/>
    </source>
</evidence>
<dbReference type="InterPro" id="IPR036942">
    <property type="entry name" value="Beta-barrel_TonB_sf"/>
</dbReference>
<dbReference type="PANTHER" id="PTHR40980">
    <property type="entry name" value="PLUG DOMAIN-CONTAINING PROTEIN"/>
    <property type="match status" value="1"/>
</dbReference>
<dbReference type="Gene3D" id="2.170.130.10">
    <property type="entry name" value="TonB-dependent receptor, plug domain"/>
    <property type="match status" value="1"/>
</dbReference>
<keyword evidence="2" id="KW-0472">Membrane</keyword>
<dbReference type="InterPro" id="IPR037066">
    <property type="entry name" value="Plug_dom_sf"/>
</dbReference>
<keyword evidence="6" id="KW-0675">Receptor</keyword>
<dbReference type="Gene3D" id="2.40.170.20">
    <property type="entry name" value="TonB-dependent receptor, beta-barrel domain"/>
    <property type="match status" value="1"/>
</dbReference>
<evidence type="ECO:0000256" key="4">
    <source>
        <dbReference type="SAM" id="SignalP"/>
    </source>
</evidence>
<keyword evidence="4" id="KW-0732">Signal</keyword>
<dbReference type="InterPro" id="IPR041700">
    <property type="entry name" value="OMP_b-brl_3"/>
</dbReference>
<name>A0ABW6C0V7_9BACT</name>
<evidence type="ECO:0000256" key="1">
    <source>
        <dbReference type="ARBA" id="ARBA00004442"/>
    </source>
</evidence>
<comment type="caution">
    <text evidence="6">The sequence shown here is derived from an EMBL/GenBank/DDBJ whole genome shotgun (WGS) entry which is preliminary data.</text>
</comment>
<evidence type="ECO:0000313" key="7">
    <source>
        <dbReference type="Proteomes" id="UP001597641"/>
    </source>
</evidence>
<dbReference type="RefSeq" id="WP_377491614.1">
    <property type="nucleotide sequence ID" value="NZ_JBHUOX010000038.1"/>
</dbReference>
<feature type="chain" id="PRO_5047463389" evidence="4">
    <location>
        <begin position="20"/>
        <end position="811"/>
    </location>
</feature>
<accession>A0ABW6C0V7</accession>
<comment type="subcellular location">
    <subcellularLocation>
        <location evidence="1">Cell outer membrane</location>
    </subcellularLocation>
</comment>
<evidence type="ECO:0000259" key="5">
    <source>
        <dbReference type="Pfam" id="PF14905"/>
    </source>
</evidence>
<dbReference type="Proteomes" id="UP001597641">
    <property type="component" value="Unassembled WGS sequence"/>
</dbReference>
<feature type="domain" description="Outer membrane protein beta-barrel" evidence="5">
    <location>
        <begin position="383"/>
        <end position="786"/>
    </location>
</feature>
<dbReference type="Pfam" id="PF14905">
    <property type="entry name" value="OMP_b-brl_3"/>
    <property type="match status" value="1"/>
</dbReference>
<dbReference type="Gene3D" id="2.60.40.1120">
    <property type="entry name" value="Carboxypeptidase-like, regulatory domain"/>
    <property type="match status" value="1"/>
</dbReference>
<protein>
    <submittedName>
        <fullName evidence="6">TonB-dependent receptor domain-containing protein</fullName>
    </submittedName>
</protein>